<dbReference type="PANTHER" id="PTHR10183:SF379">
    <property type="entry name" value="CALPAIN-5"/>
    <property type="match status" value="1"/>
</dbReference>
<dbReference type="PROSITE" id="PS50203">
    <property type="entry name" value="CALPAIN_CAT"/>
    <property type="match status" value="1"/>
</dbReference>
<feature type="active site" evidence="6">
    <location>
        <position position="413"/>
    </location>
</feature>
<accession>A0ABP0NU68</accession>
<evidence type="ECO:0000256" key="6">
    <source>
        <dbReference type="PROSITE-ProRule" id="PRU00239"/>
    </source>
</evidence>
<organism evidence="10 11">
    <name type="scientific">Durusdinium trenchii</name>
    <dbReference type="NCBI Taxonomy" id="1381693"/>
    <lineage>
        <taxon>Eukaryota</taxon>
        <taxon>Sar</taxon>
        <taxon>Alveolata</taxon>
        <taxon>Dinophyceae</taxon>
        <taxon>Suessiales</taxon>
        <taxon>Symbiodiniaceae</taxon>
        <taxon>Durusdinium</taxon>
    </lineage>
</organism>
<dbReference type="Pfam" id="PF13499">
    <property type="entry name" value="EF-hand_7"/>
    <property type="match status" value="1"/>
</dbReference>
<evidence type="ECO:0000256" key="3">
    <source>
        <dbReference type="ARBA" id="ARBA00022801"/>
    </source>
</evidence>
<dbReference type="PRINTS" id="PR00704">
    <property type="entry name" value="CALPAIN"/>
</dbReference>
<keyword evidence="11" id="KW-1185">Reference proteome</keyword>
<name>A0ABP0NU68_9DINO</name>
<feature type="region of interest" description="Disordered" evidence="7">
    <location>
        <begin position="507"/>
        <end position="536"/>
    </location>
</feature>
<dbReference type="EMBL" id="CAXAMM010030591">
    <property type="protein sequence ID" value="CAK9066727.1"/>
    <property type="molecule type" value="Genomic_DNA"/>
</dbReference>
<sequence>MAAKRRLQELFEKYDTSGDGVLSEEEMMDVFQQLCISKEKAASIFKSADANQDGSIQVHEFISWLTSTPPRYKINKKITAGSGTVEAVITNTNKATGRKFTFNFKKCQNMDFPSGNPAEFVLKPGEQVTKTLLEVKGLPYRYSWSMSHRSEFTGIEDDLSKAFVDPEFPHEQCSIGESSTQFKCGSAEMWIRARMLGDPSEATLFDEVRPQDVLQGSLGDCWLMSSLSCLGSHPQKLKSLFSSKHLTEDGKYSIWLFDIEKSEWTSVAIDEFLPCNVRYGVPRAEFSKPLGEEIWVMLLEKAMAKFCGSYGALSGGGCAWAFQVLTGKTDVISYARERDGTWRRRRLNARSKKARNPRSISWTWSSATPTIPTEELYQTLQEHICDRHVMGCSIAGNSAGAEGAKGNGLYTNHVYSLLKIIPESLDDGSPIRLVKLRNPWGNSEWKGDWCDFAGFETSEPSAKWAENPQLAERLAVQKGRNDGAFYMTFEDWAQWFSNVTLCPVGVKEIPPENDEPDAEEDGNHDVEEYVSSDIES</sequence>
<dbReference type="SMART" id="SM00230">
    <property type="entry name" value="CysPc"/>
    <property type="match status" value="1"/>
</dbReference>
<feature type="compositionally biased region" description="Acidic residues" evidence="7">
    <location>
        <begin position="511"/>
        <end position="520"/>
    </location>
</feature>
<feature type="active site" evidence="6">
    <location>
        <position position="438"/>
    </location>
</feature>
<dbReference type="Gene3D" id="3.90.70.10">
    <property type="entry name" value="Cysteine proteinases"/>
    <property type="match status" value="1"/>
</dbReference>
<dbReference type="Proteomes" id="UP001642464">
    <property type="component" value="Unassembled WGS sequence"/>
</dbReference>
<dbReference type="InterPro" id="IPR018247">
    <property type="entry name" value="EF_Hand_1_Ca_BS"/>
</dbReference>
<dbReference type="CDD" id="cd00051">
    <property type="entry name" value="EFh"/>
    <property type="match status" value="1"/>
</dbReference>
<dbReference type="InterPro" id="IPR022684">
    <property type="entry name" value="Calpain_cysteine_protease"/>
</dbReference>
<keyword evidence="3 6" id="KW-0378">Hydrolase</keyword>
<keyword evidence="5" id="KW-0106">Calcium</keyword>
<dbReference type="InterPro" id="IPR002048">
    <property type="entry name" value="EF_hand_dom"/>
</dbReference>
<evidence type="ECO:0000256" key="4">
    <source>
        <dbReference type="ARBA" id="ARBA00022807"/>
    </source>
</evidence>
<dbReference type="PANTHER" id="PTHR10183">
    <property type="entry name" value="CALPAIN"/>
    <property type="match status" value="1"/>
</dbReference>
<evidence type="ECO:0000313" key="11">
    <source>
        <dbReference type="Proteomes" id="UP001642464"/>
    </source>
</evidence>
<evidence type="ECO:0000256" key="5">
    <source>
        <dbReference type="ARBA" id="ARBA00022837"/>
    </source>
</evidence>
<evidence type="ECO:0000313" key="10">
    <source>
        <dbReference type="EMBL" id="CAK9066727.1"/>
    </source>
</evidence>
<gene>
    <name evidence="10" type="ORF">SCF082_LOCUS33907</name>
</gene>
<keyword evidence="2 6" id="KW-0645">Protease</keyword>
<evidence type="ECO:0000256" key="2">
    <source>
        <dbReference type="ARBA" id="ARBA00022670"/>
    </source>
</evidence>
<feature type="domain" description="EF-hand" evidence="9">
    <location>
        <begin position="2"/>
        <end position="37"/>
    </location>
</feature>
<evidence type="ECO:0000259" key="8">
    <source>
        <dbReference type="PROSITE" id="PS50203"/>
    </source>
</evidence>
<evidence type="ECO:0000256" key="7">
    <source>
        <dbReference type="SAM" id="MobiDB-lite"/>
    </source>
</evidence>
<keyword evidence="4 6" id="KW-0788">Thiol protease</keyword>
<dbReference type="InterPro" id="IPR011992">
    <property type="entry name" value="EF-hand-dom_pair"/>
</dbReference>
<proteinExistence type="inferred from homology"/>
<dbReference type="PROSITE" id="PS00139">
    <property type="entry name" value="THIOL_PROTEASE_CYS"/>
    <property type="match status" value="1"/>
</dbReference>
<comment type="similarity">
    <text evidence="1">Belongs to the peptidase C2 family.</text>
</comment>
<protein>
    <submittedName>
        <fullName evidence="10">Calpain-15 (Small optic lobes homolog)</fullName>
    </submittedName>
</protein>
<comment type="caution">
    <text evidence="10">The sequence shown here is derived from an EMBL/GenBank/DDBJ whole genome shotgun (WGS) entry which is preliminary data.</text>
</comment>
<feature type="domain" description="Calpain catalytic" evidence="8">
    <location>
        <begin position="162"/>
        <end position="505"/>
    </location>
</feature>
<dbReference type="SUPFAM" id="SSF47473">
    <property type="entry name" value="EF-hand"/>
    <property type="match status" value="1"/>
</dbReference>
<reference evidence="10 11" key="1">
    <citation type="submission" date="2024-02" db="EMBL/GenBank/DDBJ databases">
        <authorList>
            <person name="Chen Y."/>
            <person name="Shah S."/>
            <person name="Dougan E. K."/>
            <person name="Thang M."/>
            <person name="Chan C."/>
        </authorList>
    </citation>
    <scope>NUCLEOTIDE SEQUENCE [LARGE SCALE GENOMIC DNA]</scope>
</reference>
<dbReference type="PROSITE" id="PS00018">
    <property type="entry name" value="EF_HAND_1"/>
    <property type="match status" value="2"/>
</dbReference>
<evidence type="ECO:0000259" key="9">
    <source>
        <dbReference type="PROSITE" id="PS50222"/>
    </source>
</evidence>
<dbReference type="InterPro" id="IPR038765">
    <property type="entry name" value="Papain-like_cys_pep_sf"/>
</dbReference>
<evidence type="ECO:0000256" key="1">
    <source>
        <dbReference type="ARBA" id="ARBA00007623"/>
    </source>
</evidence>
<dbReference type="InterPro" id="IPR001300">
    <property type="entry name" value="Peptidase_C2_calpain_cat"/>
</dbReference>
<dbReference type="PROSITE" id="PS50222">
    <property type="entry name" value="EF_HAND_2"/>
    <property type="match status" value="2"/>
</dbReference>
<dbReference type="InterPro" id="IPR000169">
    <property type="entry name" value="Pept_cys_AS"/>
</dbReference>
<dbReference type="SUPFAM" id="SSF54001">
    <property type="entry name" value="Cysteine proteinases"/>
    <property type="match status" value="1"/>
</dbReference>
<dbReference type="SMART" id="SM00054">
    <property type="entry name" value="EFh"/>
    <property type="match status" value="2"/>
</dbReference>
<feature type="domain" description="EF-hand" evidence="9">
    <location>
        <begin position="38"/>
        <end position="71"/>
    </location>
</feature>
<feature type="active site" evidence="6">
    <location>
        <position position="221"/>
    </location>
</feature>
<dbReference type="Pfam" id="PF00648">
    <property type="entry name" value="Peptidase_C2"/>
    <property type="match status" value="1"/>
</dbReference>
<dbReference type="Gene3D" id="1.10.238.10">
    <property type="entry name" value="EF-hand"/>
    <property type="match status" value="1"/>
</dbReference>